<dbReference type="InterPro" id="IPR015590">
    <property type="entry name" value="Aldehyde_DH_dom"/>
</dbReference>
<evidence type="ECO:0000256" key="1">
    <source>
        <dbReference type="ARBA" id="ARBA00009986"/>
    </source>
</evidence>
<dbReference type="InterPro" id="IPR016163">
    <property type="entry name" value="Ald_DH_C"/>
</dbReference>
<dbReference type="InterPro" id="IPR047110">
    <property type="entry name" value="GABD/Sad-like"/>
</dbReference>
<keyword evidence="2" id="KW-0521">NADP</keyword>
<dbReference type="GO" id="GO:0004030">
    <property type="term" value="F:aldehyde dehydrogenase [NAD(P)+] activity"/>
    <property type="evidence" value="ECO:0007669"/>
    <property type="project" value="InterPro"/>
</dbReference>
<accession>A0A0R1NVP6</accession>
<organism evidence="5 6">
    <name type="scientific">Limosilactobacillus mucosae DSM 13345</name>
    <dbReference type="NCBI Taxonomy" id="1423771"/>
    <lineage>
        <taxon>Bacteria</taxon>
        <taxon>Bacillati</taxon>
        <taxon>Bacillota</taxon>
        <taxon>Bacilli</taxon>
        <taxon>Lactobacillales</taxon>
        <taxon>Lactobacillaceae</taxon>
        <taxon>Limosilactobacillus</taxon>
    </lineage>
</organism>
<dbReference type="Proteomes" id="UP000050901">
    <property type="component" value="Unassembled WGS sequence"/>
</dbReference>
<dbReference type="EMBL" id="AZEQ01000021">
    <property type="protein sequence ID" value="KRL24063.1"/>
    <property type="molecule type" value="Genomic_DNA"/>
</dbReference>
<dbReference type="InterPro" id="IPR016162">
    <property type="entry name" value="Ald_DH_N"/>
</dbReference>
<dbReference type="AlphaFoldDB" id="A0A0R1NVP6"/>
<dbReference type="PANTHER" id="PTHR43217:SF2">
    <property type="entry name" value="SUCCINATE-SEMIALDEHYDE DEHYDROGENASE [NADP(+)]"/>
    <property type="match status" value="1"/>
</dbReference>
<dbReference type="FunFam" id="3.40.605.10:FF:000012">
    <property type="entry name" value="NAD-dependent succinate-semialdehyde dehydrogenase"/>
    <property type="match status" value="1"/>
</dbReference>
<evidence type="ECO:0000256" key="3">
    <source>
        <dbReference type="ARBA" id="ARBA00023002"/>
    </source>
</evidence>
<evidence type="ECO:0000313" key="5">
    <source>
        <dbReference type="EMBL" id="KRL24063.1"/>
    </source>
</evidence>
<feature type="domain" description="Aldehyde dehydrogenase" evidence="4">
    <location>
        <begin position="13"/>
        <end position="462"/>
    </location>
</feature>
<dbReference type="InterPro" id="IPR044148">
    <property type="entry name" value="ALDH_GabD1-like"/>
</dbReference>
<dbReference type="InterPro" id="IPR016161">
    <property type="entry name" value="Ald_DH/histidinol_DH"/>
</dbReference>
<keyword evidence="3" id="KW-0560">Oxidoreductase</keyword>
<dbReference type="Gene3D" id="3.40.309.10">
    <property type="entry name" value="Aldehyde Dehydrogenase, Chain A, domain 2"/>
    <property type="match status" value="1"/>
</dbReference>
<evidence type="ECO:0000256" key="2">
    <source>
        <dbReference type="ARBA" id="ARBA00022857"/>
    </source>
</evidence>
<dbReference type="PATRIC" id="fig|1423771.3.peg.1092"/>
<dbReference type="GO" id="GO:0004777">
    <property type="term" value="F:succinate-semialdehyde dehydrogenase (NAD+) activity"/>
    <property type="evidence" value="ECO:0007669"/>
    <property type="project" value="TreeGrafter"/>
</dbReference>
<dbReference type="Gene3D" id="3.40.605.10">
    <property type="entry name" value="Aldehyde Dehydrogenase, Chain A, domain 1"/>
    <property type="match status" value="1"/>
</dbReference>
<evidence type="ECO:0000259" key="4">
    <source>
        <dbReference type="Pfam" id="PF00171"/>
    </source>
</evidence>
<reference evidence="5 6" key="1">
    <citation type="journal article" date="2015" name="Genome Announc.">
        <title>Expanding the biotechnology potential of lactobacilli through comparative genomics of 213 strains and associated genera.</title>
        <authorList>
            <person name="Sun Z."/>
            <person name="Harris H.M."/>
            <person name="McCann A."/>
            <person name="Guo C."/>
            <person name="Argimon S."/>
            <person name="Zhang W."/>
            <person name="Yang X."/>
            <person name="Jeffery I.B."/>
            <person name="Cooney J.C."/>
            <person name="Kagawa T.F."/>
            <person name="Liu W."/>
            <person name="Song Y."/>
            <person name="Salvetti E."/>
            <person name="Wrobel A."/>
            <person name="Rasinkangas P."/>
            <person name="Parkhill J."/>
            <person name="Rea M.C."/>
            <person name="O'Sullivan O."/>
            <person name="Ritari J."/>
            <person name="Douillard F.P."/>
            <person name="Paul Ross R."/>
            <person name="Yang R."/>
            <person name="Briner A.E."/>
            <person name="Felis G.E."/>
            <person name="de Vos W.M."/>
            <person name="Barrangou R."/>
            <person name="Klaenhammer T.R."/>
            <person name="Caufield P.W."/>
            <person name="Cui Y."/>
            <person name="Zhang H."/>
            <person name="O'Toole P.W."/>
        </authorList>
    </citation>
    <scope>NUCLEOTIDE SEQUENCE [LARGE SCALE GENOMIC DNA]</scope>
    <source>
        <strain evidence="5 6">DSM 13345</strain>
    </source>
</reference>
<comment type="caution">
    <text evidence="5">The sequence shown here is derived from an EMBL/GenBank/DDBJ whole genome shotgun (WGS) entry which is preliminary data.</text>
</comment>
<dbReference type="Pfam" id="PF00171">
    <property type="entry name" value="Aldedh"/>
    <property type="match status" value="1"/>
</dbReference>
<gene>
    <name evidence="5" type="ORF">FC47_GL001084</name>
</gene>
<evidence type="ECO:0000313" key="6">
    <source>
        <dbReference type="Proteomes" id="UP000050901"/>
    </source>
</evidence>
<proteinExistence type="inferred from homology"/>
<sequence length="482" mass="53410">MLLKKGVFSIMAYQSIYPYTGELKKTYENQSDEYVEDKLQKADALYHEWRNQPLDGRAEILHAVADNLMKHQDELAKAMVQDMGKLFGEAKAEVALSAMIANWYADNAKDLLRPQRVYTIMGDAHYEYHSTGVIMAVEPWNFPYYQVMRVFAPNFMLGNPVMFKQASSVPTTASLLEKYTLEAGAPEGSLVNLFVTYDQIEKIIADPRVSGVALTGSERAGQKIAAEAGKYLKKSTMELGGSDPFIVLDDADLDDIKKILYMARLFNAGQECTSAKRFIVTEKNYDRFLEMLKEEFSKAKMGDPMNPKTTLAPLSSKSAADDLHQQVKDAIAHGATLAYGNLDAPTPTPNGFWMPAVILTDVTRDNPAYYQEFFGPVGVVYKVADEEEAIKLANDSHYGLGGQVFAGHSKHAAEVASKIETGAVYCNNFRGSIPELQFGGVKNSGYGRELGRAGILAFANEQMIMRNPYDKIDLNHTIGGFV</sequence>
<dbReference type="PANTHER" id="PTHR43217">
    <property type="entry name" value="SUCCINATE SEMIALDEHYDE DEHYDROGENASE [NAD(P)+] SAD"/>
    <property type="match status" value="1"/>
</dbReference>
<dbReference type="SUPFAM" id="SSF53720">
    <property type="entry name" value="ALDH-like"/>
    <property type="match status" value="1"/>
</dbReference>
<dbReference type="CDD" id="cd07100">
    <property type="entry name" value="ALDH_SSADH1_GabD1"/>
    <property type="match status" value="1"/>
</dbReference>
<name>A0A0R1NVP6_LIMMU</name>
<comment type="similarity">
    <text evidence="1">Belongs to the aldehyde dehydrogenase family.</text>
</comment>
<protein>
    <submittedName>
        <fullName evidence="5">NAD-dependent aldehyde dehydrogenase</fullName>
    </submittedName>
</protein>